<keyword evidence="1" id="KW-0812">Transmembrane</keyword>
<keyword evidence="1" id="KW-1133">Transmembrane helix</keyword>
<protein>
    <submittedName>
        <fullName evidence="2">Uncharacterized protein</fullName>
    </submittedName>
</protein>
<name>A0A8S5Q6T5_9CAUD</name>
<keyword evidence="1" id="KW-0472">Membrane</keyword>
<feature type="transmembrane region" description="Helical" evidence="1">
    <location>
        <begin position="12"/>
        <end position="29"/>
    </location>
</feature>
<evidence type="ECO:0000256" key="1">
    <source>
        <dbReference type="SAM" id="Phobius"/>
    </source>
</evidence>
<proteinExistence type="predicted"/>
<reference evidence="2" key="1">
    <citation type="journal article" date="2021" name="Proc. Natl. Acad. Sci. U.S.A.">
        <title>A Catalog of Tens of Thousands of Viruses from Human Metagenomes Reveals Hidden Associations with Chronic Diseases.</title>
        <authorList>
            <person name="Tisza M.J."/>
            <person name="Buck C.B."/>
        </authorList>
    </citation>
    <scope>NUCLEOTIDE SEQUENCE</scope>
    <source>
        <strain evidence="2">Cty3u30</strain>
    </source>
</reference>
<feature type="transmembrane region" description="Helical" evidence="1">
    <location>
        <begin position="35"/>
        <end position="53"/>
    </location>
</feature>
<evidence type="ECO:0000313" key="2">
    <source>
        <dbReference type="EMBL" id="DAE15039.1"/>
    </source>
</evidence>
<dbReference type="EMBL" id="BK015598">
    <property type="protein sequence ID" value="DAE15039.1"/>
    <property type="molecule type" value="Genomic_DNA"/>
</dbReference>
<organism evidence="2">
    <name type="scientific">Siphoviridae sp. cty3u30</name>
    <dbReference type="NCBI Taxonomy" id="2825744"/>
    <lineage>
        <taxon>Viruses</taxon>
        <taxon>Duplodnaviria</taxon>
        <taxon>Heunggongvirae</taxon>
        <taxon>Uroviricota</taxon>
        <taxon>Caudoviricetes</taxon>
    </lineage>
</organism>
<sequence>MRRILQTVSLYIDDLLLLGGGACFIRAAYLWLGDAAAYAAAGMCLTAYAVVIARSRRR</sequence>
<accession>A0A8S5Q6T5</accession>